<organism evidence="3 4">
    <name type="scientific">Streptococcus parauberis</name>
    <dbReference type="NCBI Taxonomy" id="1348"/>
    <lineage>
        <taxon>Bacteria</taxon>
        <taxon>Bacillati</taxon>
        <taxon>Bacillota</taxon>
        <taxon>Bacilli</taxon>
        <taxon>Lactobacillales</taxon>
        <taxon>Streptococcaceae</taxon>
        <taxon>Streptococcus</taxon>
    </lineage>
</organism>
<dbReference type="GO" id="GO:0016020">
    <property type="term" value="C:membrane"/>
    <property type="evidence" value="ECO:0007669"/>
    <property type="project" value="InterPro"/>
</dbReference>
<name>A0A0E2UBK1_9STRE</name>
<evidence type="ECO:0000313" key="4">
    <source>
        <dbReference type="Proteomes" id="UP000217465"/>
    </source>
</evidence>
<dbReference type="STRING" id="936154.STP_1122"/>
<proteinExistence type="predicted"/>
<dbReference type="OMA" id="SWFPNAY"/>
<reference evidence="3 4" key="1">
    <citation type="submission" date="2016-06" db="EMBL/GenBank/DDBJ databases">
        <authorList>
            <person name="Haines A.N."/>
            <person name="Council K.R."/>
        </authorList>
    </citation>
    <scope>NUCLEOTIDE SEQUENCE [LARGE SCALE GENOMIC DNA]</scope>
    <source>
        <strain evidence="3 4">SP158-29</strain>
    </source>
</reference>
<dbReference type="GeneID" id="61420655"/>
<dbReference type="Pfam" id="PF02325">
    <property type="entry name" value="CCB3_YggT"/>
    <property type="match status" value="1"/>
</dbReference>
<dbReference type="eggNOG" id="COG0762">
    <property type="taxonomic scope" value="Bacteria"/>
</dbReference>
<dbReference type="InterPro" id="IPR003425">
    <property type="entry name" value="CCB3/YggT"/>
</dbReference>
<dbReference type="EMBL" id="NSGR01000008">
    <property type="protein sequence ID" value="PCH12736.1"/>
    <property type="molecule type" value="Genomic_DNA"/>
</dbReference>
<dbReference type="OrthoDB" id="47652at2"/>
<dbReference type="EMBL" id="JARQAG010000006">
    <property type="protein sequence ID" value="MDT2731693.1"/>
    <property type="molecule type" value="Genomic_DNA"/>
</dbReference>
<keyword evidence="1" id="KW-0812">Transmembrane</keyword>
<dbReference type="Proteomes" id="UP000217465">
    <property type="component" value="Unassembled WGS sequence"/>
</dbReference>
<evidence type="ECO:0000256" key="1">
    <source>
        <dbReference type="SAM" id="Phobius"/>
    </source>
</evidence>
<reference evidence="2" key="2">
    <citation type="submission" date="2023-03" db="EMBL/GenBank/DDBJ databases">
        <authorList>
            <person name="Shen W."/>
            <person name="Cai J."/>
        </authorList>
    </citation>
    <scope>NUCLEOTIDE SEQUENCE</scope>
    <source>
        <strain evidence="2">P82-2</strain>
    </source>
</reference>
<dbReference type="RefSeq" id="WP_003103585.1">
    <property type="nucleotide sequence ID" value="NZ_BAWT01000006.1"/>
</dbReference>
<keyword evidence="1" id="KW-1133">Transmembrane helix</keyword>
<evidence type="ECO:0000313" key="2">
    <source>
        <dbReference type="EMBL" id="MDT2731693.1"/>
    </source>
</evidence>
<gene>
    <name evidence="3" type="ORF">A9Y57_01455</name>
    <name evidence="2" type="ORF">P7G31_05475</name>
</gene>
<keyword evidence="1" id="KW-0472">Membrane</keyword>
<dbReference type="AlphaFoldDB" id="A0A0E2UBK1"/>
<feature type="transmembrane region" description="Helical" evidence="1">
    <location>
        <begin position="56"/>
        <end position="75"/>
    </location>
</feature>
<feature type="transmembrane region" description="Helical" evidence="1">
    <location>
        <begin position="7"/>
        <end position="28"/>
    </location>
</feature>
<evidence type="ECO:0000313" key="3">
    <source>
        <dbReference type="EMBL" id="PCH12736.1"/>
    </source>
</evidence>
<accession>A0A0E2UBK1</accession>
<dbReference type="Proteomes" id="UP001180515">
    <property type="component" value="Unassembled WGS sequence"/>
</dbReference>
<protein>
    <submittedName>
        <fullName evidence="2 3">YGGT family protein</fullName>
    </submittedName>
</protein>
<comment type="caution">
    <text evidence="3">The sequence shown here is derived from an EMBL/GenBank/DDBJ whole genome shotgun (WGS) entry which is preliminary data.</text>
</comment>
<sequence>MGFILYILLNIIRLYTYLLVGYALLSWFPGAYDTTLGRLIRQLVEPLIKPFKNLPLQFAGMDFTILVVILALNFLSRILIQIFI</sequence>